<proteinExistence type="predicted"/>
<protein>
    <submittedName>
        <fullName evidence="1">Uncharacterized protein</fullName>
    </submittedName>
</protein>
<dbReference type="PANTHER" id="PTHR46263">
    <property type="entry name" value="ARMADILLO REPEAT-CONTAINING PROTEIN 7"/>
    <property type="match status" value="1"/>
</dbReference>
<dbReference type="OrthoDB" id="201709at2759"/>
<keyword evidence="2" id="KW-1185">Reference proteome</keyword>
<reference evidence="1 2" key="1">
    <citation type="submission" date="2020-08" db="EMBL/GenBank/DDBJ databases">
        <authorList>
            <person name="Hejnol A."/>
        </authorList>
    </citation>
    <scope>NUCLEOTIDE SEQUENCE [LARGE SCALE GENOMIC DNA]</scope>
</reference>
<gene>
    <name evidence="1" type="ORF">DGYR_LOCUS599</name>
</gene>
<organism evidence="1 2">
    <name type="scientific">Dimorphilus gyrociliatus</name>
    <dbReference type="NCBI Taxonomy" id="2664684"/>
    <lineage>
        <taxon>Eukaryota</taxon>
        <taxon>Metazoa</taxon>
        <taxon>Spiralia</taxon>
        <taxon>Lophotrochozoa</taxon>
        <taxon>Annelida</taxon>
        <taxon>Polychaeta</taxon>
        <taxon>Polychaeta incertae sedis</taxon>
        <taxon>Dinophilidae</taxon>
        <taxon>Dimorphilus</taxon>
    </lineage>
</organism>
<evidence type="ECO:0000313" key="1">
    <source>
        <dbReference type="EMBL" id="CAD5111279.1"/>
    </source>
</evidence>
<dbReference type="SUPFAM" id="SSF48371">
    <property type="entry name" value="ARM repeat"/>
    <property type="match status" value="1"/>
</dbReference>
<dbReference type="Gene3D" id="1.25.10.10">
    <property type="entry name" value="Leucine-rich Repeat Variant"/>
    <property type="match status" value="1"/>
</dbReference>
<dbReference type="InterPro" id="IPR011989">
    <property type="entry name" value="ARM-like"/>
</dbReference>
<dbReference type="InterPro" id="IPR042462">
    <property type="entry name" value="ARMC7"/>
</dbReference>
<evidence type="ECO:0000313" key="2">
    <source>
        <dbReference type="Proteomes" id="UP000549394"/>
    </source>
</evidence>
<name>A0A7I8V7X7_9ANNE</name>
<sequence>MFVSPRHLQNKTAKFSKDRQEYLQQLVTEYSTTVEIEAKQQIVANLANFCYDPINFDYMEKLNIIDLFTDVLQDNDEKLIEFAIAGLCNLTAHVNFQEKVMQTPDCLQLIMKCLSRDCEETLISAMTTLIQLLHSQKDKLTVVEIVNAMKTLSFSENKRIKNLALLFLKDTGTVPY</sequence>
<dbReference type="EMBL" id="CAJFCJ010000001">
    <property type="protein sequence ID" value="CAD5111279.1"/>
    <property type="molecule type" value="Genomic_DNA"/>
</dbReference>
<dbReference type="PANTHER" id="PTHR46263:SF1">
    <property type="entry name" value="ARMADILLO REPEAT-CONTAINING PROTEIN 7"/>
    <property type="match status" value="1"/>
</dbReference>
<comment type="caution">
    <text evidence="1">The sequence shown here is derived from an EMBL/GenBank/DDBJ whole genome shotgun (WGS) entry which is preliminary data.</text>
</comment>
<dbReference type="AlphaFoldDB" id="A0A7I8V7X7"/>
<dbReference type="Proteomes" id="UP000549394">
    <property type="component" value="Unassembled WGS sequence"/>
</dbReference>
<accession>A0A7I8V7X7</accession>
<dbReference type="InterPro" id="IPR016024">
    <property type="entry name" value="ARM-type_fold"/>
</dbReference>